<feature type="transmembrane region" description="Helical" evidence="1">
    <location>
        <begin position="7"/>
        <end position="23"/>
    </location>
</feature>
<evidence type="ECO:0000256" key="1">
    <source>
        <dbReference type="SAM" id="Phobius"/>
    </source>
</evidence>
<dbReference type="AlphaFoldDB" id="A0A9X3UNL1"/>
<keyword evidence="3" id="KW-1185">Reference proteome</keyword>
<proteinExistence type="predicted"/>
<accession>A0A9X3UNL1</accession>
<sequence>MTISTQSQIIASIVVFLGAAYIWTFAPPFFVTVIFTILCILWSGWIFISIFRGTDEPYSASVRYAMATASGVGVPLSIAFVVLMIATPAIQGMITHIAMFGRSGLSSAAIGFGMGVTFTIIVLCAVFFISHLAWWVSKR</sequence>
<feature type="transmembrane region" description="Helical" evidence="1">
    <location>
        <begin position="29"/>
        <end position="52"/>
    </location>
</feature>
<name>A0A9X3UNL1_9HYPH</name>
<dbReference type="EMBL" id="JAPJZI010000001">
    <property type="protein sequence ID" value="MDA5400334.1"/>
    <property type="molecule type" value="Genomic_DNA"/>
</dbReference>
<feature type="transmembrane region" description="Helical" evidence="1">
    <location>
        <begin position="64"/>
        <end position="90"/>
    </location>
</feature>
<evidence type="ECO:0000313" key="3">
    <source>
        <dbReference type="Proteomes" id="UP001151234"/>
    </source>
</evidence>
<comment type="caution">
    <text evidence="2">The sequence shown here is derived from an EMBL/GenBank/DDBJ whole genome shotgun (WGS) entry which is preliminary data.</text>
</comment>
<gene>
    <name evidence="2" type="ORF">OQ273_17285</name>
</gene>
<keyword evidence="1" id="KW-1133">Transmembrane helix</keyword>
<keyword evidence="1" id="KW-0472">Membrane</keyword>
<dbReference type="Proteomes" id="UP001151234">
    <property type="component" value="Unassembled WGS sequence"/>
</dbReference>
<protein>
    <submittedName>
        <fullName evidence="2">Uncharacterized protein</fullName>
    </submittedName>
</protein>
<evidence type="ECO:0000313" key="2">
    <source>
        <dbReference type="EMBL" id="MDA5400334.1"/>
    </source>
</evidence>
<feature type="transmembrane region" description="Helical" evidence="1">
    <location>
        <begin position="110"/>
        <end position="136"/>
    </location>
</feature>
<dbReference type="RefSeq" id="WP_267991803.1">
    <property type="nucleotide sequence ID" value="NZ_JAPJZI010000001.1"/>
</dbReference>
<reference evidence="2" key="1">
    <citation type="submission" date="2022-11" db="EMBL/GenBank/DDBJ databases">
        <title>Draft genome sequence of Hoeflea poritis E7-10 and Hoeflea prorocentri PM5-8, separated from scleractinian coral Porites lutea and marine dinoflagellate.</title>
        <authorList>
            <person name="Zhang G."/>
            <person name="Wei Q."/>
            <person name="Cai L."/>
        </authorList>
    </citation>
    <scope>NUCLEOTIDE SEQUENCE</scope>
    <source>
        <strain evidence="2">PM5-8</strain>
    </source>
</reference>
<organism evidence="2 3">
    <name type="scientific">Hoeflea prorocentri</name>
    <dbReference type="NCBI Taxonomy" id="1922333"/>
    <lineage>
        <taxon>Bacteria</taxon>
        <taxon>Pseudomonadati</taxon>
        <taxon>Pseudomonadota</taxon>
        <taxon>Alphaproteobacteria</taxon>
        <taxon>Hyphomicrobiales</taxon>
        <taxon>Rhizobiaceae</taxon>
        <taxon>Hoeflea</taxon>
    </lineage>
</organism>
<keyword evidence="1" id="KW-0812">Transmembrane</keyword>